<dbReference type="Gene3D" id="3.40.630.30">
    <property type="match status" value="1"/>
</dbReference>
<proteinExistence type="predicted"/>
<dbReference type="InterPro" id="IPR000182">
    <property type="entry name" value="GNAT_dom"/>
</dbReference>
<dbReference type="Proteomes" id="UP000777935">
    <property type="component" value="Unassembled WGS sequence"/>
</dbReference>
<dbReference type="RefSeq" id="WP_174136362.1">
    <property type="nucleotide sequence ID" value="NZ_JABUFE010000003.1"/>
</dbReference>
<evidence type="ECO:0000313" key="5">
    <source>
        <dbReference type="Proteomes" id="UP000777935"/>
    </source>
</evidence>
<dbReference type="InterPro" id="IPR016181">
    <property type="entry name" value="Acyl_CoA_acyltransferase"/>
</dbReference>
<evidence type="ECO:0000256" key="1">
    <source>
        <dbReference type="ARBA" id="ARBA00022679"/>
    </source>
</evidence>
<name>A0ABX2IQS1_9RHOB</name>
<reference evidence="4 5" key="1">
    <citation type="submission" date="2020-06" db="EMBL/GenBank/DDBJ databases">
        <title>Sulfitobacter algicola sp. nov., isolated from green algae.</title>
        <authorList>
            <person name="Wang C."/>
        </authorList>
    </citation>
    <scope>NUCLEOTIDE SEQUENCE [LARGE SCALE GENOMIC DNA]</scope>
    <source>
        <strain evidence="4 5">1151</strain>
    </source>
</reference>
<dbReference type="CDD" id="cd04301">
    <property type="entry name" value="NAT_SF"/>
    <property type="match status" value="1"/>
</dbReference>
<evidence type="ECO:0000256" key="2">
    <source>
        <dbReference type="ARBA" id="ARBA00023315"/>
    </source>
</evidence>
<accession>A0ABX2IQS1</accession>
<keyword evidence="5" id="KW-1185">Reference proteome</keyword>
<protein>
    <submittedName>
        <fullName evidence="4">GNAT family N-acetyltransferase</fullName>
    </submittedName>
</protein>
<dbReference type="InterPro" id="IPR050832">
    <property type="entry name" value="Bact_Acetyltransf"/>
</dbReference>
<dbReference type="EMBL" id="JABUFE010000003">
    <property type="protein sequence ID" value="NSX54371.1"/>
    <property type="molecule type" value="Genomic_DNA"/>
</dbReference>
<keyword evidence="1" id="KW-0808">Transferase</keyword>
<sequence>MIIRLTTSNDIPALQQVLDGTELFPSDMLPDMLAGFLTVADSPNIWLTCEDAGQPVGFCYAVPEDLADGTWNMLAIAVLPSCQGRGFGGAVVQHLEDVLRGRRARILIADTSGTDEFAQTRAFYQKSGYAEEARIRDFWAAGDDKVVFWKSLTD</sequence>
<dbReference type="PANTHER" id="PTHR43877">
    <property type="entry name" value="AMINOALKYLPHOSPHONATE N-ACETYLTRANSFERASE-RELATED-RELATED"/>
    <property type="match status" value="1"/>
</dbReference>
<feature type="domain" description="N-acetyltransferase" evidence="3">
    <location>
        <begin position="1"/>
        <end position="153"/>
    </location>
</feature>
<comment type="caution">
    <text evidence="4">The sequence shown here is derived from an EMBL/GenBank/DDBJ whole genome shotgun (WGS) entry which is preliminary data.</text>
</comment>
<evidence type="ECO:0000313" key="4">
    <source>
        <dbReference type="EMBL" id="NSX54371.1"/>
    </source>
</evidence>
<dbReference type="PROSITE" id="PS51186">
    <property type="entry name" value="GNAT"/>
    <property type="match status" value="1"/>
</dbReference>
<keyword evidence="2" id="KW-0012">Acyltransferase</keyword>
<gene>
    <name evidence="4" type="ORF">HRQ87_06110</name>
</gene>
<evidence type="ECO:0000259" key="3">
    <source>
        <dbReference type="PROSITE" id="PS51186"/>
    </source>
</evidence>
<organism evidence="4 5">
    <name type="scientific">Parasulfitobacter algicola</name>
    <dbReference type="NCBI Taxonomy" id="2614809"/>
    <lineage>
        <taxon>Bacteria</taxon>
        <taxon>Pseudomonadati</taxon>
        <taxon>Pseudomonadota</taxon>
        <taxon>Alphaproteobacteria</taxon>
        <taxon>Rhodobacterales</taxon>
        <taxon>Roseobacteraceae</taxon>
        <taxon>Parasulfitobacter</taxon>
    </lineage>
</organism>
<dbReference type="SUPFAM" id="SSF55729">
    <property type="entry name" value="Acyl-CoA N-acyltransferases (Nat)"/>
    <property type="match status" value="1"/>
</dbReference>
<dbReference type="Pfam" id="PF00583">
    <property type="entry name" value="Acetyltransf_1"/>
    <property type="match status" value="1"/>
</dbReference>